<dbReference type="GO" id="GO:0031593">
    <property type="term" value="F:polyubiquitin modification-dependent protein binding"/>
    <property type="evidence" value="ECO:0000318"/>
    <property type="project" value="GO_Central"/>
</dbReference>
<dbReference type="SUPFAM" id="SSF54236">
    <property type="entry name" value="Ubiquitin-like"/>
    <property type="match status" value="1"/>
</dbReference>
<dbReference type="SUPFAM" id="SSF46934">
    <property type="entry name" value="UBA-like"/>
    <property type="match status" value="1"/>
</dbReference>
<evidence type="ECO:0000256" key="1">
    <source>
        <dbReference type="ARBA" id="ARBA00071717"/>
    </source>
</evidence>
<dbReference type="Pfam" id="PF00240">
    <property type="entry name" value="ubiquitin"/>
    <property type="match status" value="1"/>
</dbReference>
<keyword evidence="6" id="KW-1185">Reference proteome</keyword>
<dbReference type="GO" id="GO:0005829">
    <property type="term" value="C:cytosol"/>
    <property type="evidence" value="ECO:0000318"/>
    <property type="project" value="GO_Central"/>
</dbReference>
<organism evidence="5 6">
    <name type="scientific">Zostera marina</name>
    <name type="common">Eelgrass</name>
    <dbReference type="NCBI Taxonomy" id="29655"/>
    <lineage>
        <taxon>Eukaryota</taxon>
        <taxon>Viridiplantae</taxon>
        <taxon>Streptophyta</taxon>
        <taxon>Embryophyta</taxon>
        <taxon>Tracheophyta</taxon>
        <taxon>Spermatophyta</taxon>
        <taxon>Magnoliopsida</taxon>
        <taxon>Liliopsida</taxon>
        <taxon>Zosteraceae</taxon>
        <taxon>Zostera</taxon>
    </lineage>
</organism>
<dbReference type="OrthoDB" id="267397at2759"/>
<evidence type="ECO:0000259" key="4">
    <source>
        <dbReference type="PROSITE" id="PS50053"/>
    </source>
</evidence>
<proteinExistence type="predicted"/>
<feature type="domain" description="Ubiquitin-like" evidence="4">
    <location>
        <begin position="20"/>
        <end position="89"/>
    </location>
</feature>
<dbReference type="Gene3D" id="1.10.8.10">
    <property type="entry name" value="DNA helicase RuvA subunit, C-terminal domain"/>
    <property type="match status" value="1"/>
</dbReference>
<protein>
    <recommendedName>
        <fullName evidence="1">Ubiquilin</fullName>
    </recommendedName>
</protein>
<evidence type="ECO:0000313" key="6">
    <source>
        <dbReference type="Proteomes" id="UP000036987"/>
    </source>
</evidence>
<dbReference type="FunFam" id="1.10.8.10:FF:000079">
    <property type="entry name" value="Ubiquitin family protein"/>
    <property type="match status" value="1"/>
</dbReference>
<comment type="caution">
    <text evidence="5">The sequence shown here is derived from an EMBL/GenBank/DDBJ whole genome shotgun (WGS) entry which is preliminary data.</text>
</comment>
<dbReference type="OMA" id="DSIMMRE"/>
<sequence>MNSEDCVNAPDAGASSEVTVMINVRSSNGSKFPVQTKLDVTVALLKEVVAGNSGVPKELQRLIYKGKILKDDQTLKSYGMAADHTIHMVRSASPSASSNPPASTTVNTKASTNPNNSQSSLGTAGFDGMQLPGLGFLGGHQDINQIREGLAQNPDMLRKILNMPAMRDFLNNPDFMQNVVMNNPQTRQLIDRHPELAHVLNDPSFLSQAMDVARNPELMREMTRNTDRAISNIESSPEGFNALRRMYENLQEPFTNPTNVEGHSGTDIGSNPFSAFLETVPTLDSLANPSTTGTQGLSPPNSNPLPNPWSDATRTGQANQDLTGGNARASGITGLSEFGLPNMQQMSSFLQDSSAFERMLENPDVMQMMQSFMSNPQYMEQQVIALQQSLSSMGLNHQQDLEHNQTDIAGTGPTVTPNIRLLLNMLGGGAQSGASVPNTHNVPPEQLYATQLSQLQEMGFFDTQENIRALSSTSGNVNAAIERLLEGSVDR</sequence>
<feature type="region of interest" description="Disordered" evidence="2">
    <location>
        <begin position="284"/>
        <end position="324"/>
    </location>
</feature>
<dbReference type="SMART" id="SM00727">
    <property type="entry name" value="STI1"/>
    <property type="match status" value="3"/>
</dbReference>
<dbReference type="PROSITE" id="PS50030">
    <property type="entry name" value="UBA"/>
    <property type="match status" value="1"/>
</dbReference>
<dbReference type="InterPro" id="IPR006636">
    <property type="entry name" value="STI1_HS-bd"/>
</dbReference>
<dbReference type="CDD" id="cd16106">
    <property type="entry name" value="Ubl_Dsk2p_like"/>
    <property type="match status" value="1"/>
</dbReference>
<dbReference type="PANTHER" id="PTHR10677:SF3">
    <property type="entry name" value="FI07626P-RELATED"/>
    <property type="match status" value="1"/>
</dbReference>
<dbReference type="AlphaFoldDB" id="A0A0K9Q3T2"/>
<evidence type="ECO:0000259" key="3">
    <source>
        <dbReference type="PROSITE" id="PS50030"/>
    </source>
</evidence>
<dbReference type="InterPro" id="IPR000626">
    <property type="entry name" value="Ubiquitin-like_dom"/>
</dbReference>
<dbReference type="InterPro" id="IPR029071">
    <property type="entry name" value="Ubiquitin-like_domsf"/>
</dbReference>
<evidence type="ECO:0000256" key="2">
    <source>
        <dbReference type="SAM" id="MobiDB-lite"/>
    </source>
</evidence>
<gene>
    <name evidence="5" type="ORF">ZOSMA_10G01130</name>
</gene>
<dbReference type="SMART" id="SM00165">
    <property type="entry name" value="UBA"/>
    <property type="match status" value="1"/>
</dbReference>
<dbReference type="FunFam" id="1.10.260.100:FF:000001">
    <property type="entry name" value="Ubiquilin 1"/>
    <property type="match status" value="1"/>
</dbReference>
<dbReference type="Gene3D" id="1.10.260.100">
    <property type="match status" value="1"/>
</dbReference>
<dbReference type="Gene3D" id="3.10.20.90">
    <property type="entry name" value="Phosphatidylinositol 3-kinase Catalytic Subunit, Chain A, domain 1"/>
    <property type="match status" value="1"/>
</dbReference>
<dbReference type="Pfam" id="PF23195">
    <property type="entry name" value="UBQLN1"/>
    <property type="match status" value="1"/>
</dbReference>
<evidence type="ECO:0000313" key="5">
    <source>
        <dbReference type="EMBL" id="KMZ75844.1"/>
    </source>
</evidence>
<dbReference type="GO" id="GO:0006511">
    <property type="term" value="P:ubiquitin-dependent protein catabolic process"/>
    <property type="evidence" value="ECO:0000318"/>
    <property type="project" value="GO_Central"/>
</dbReference>
<dbReference type="STRING" id="29655.A0A0K9Q3T2"/>
<dbReference type="Proteomes" id="UP000036987">
    <property type="component" value="Unassembled WGS sequence"/>
</dbReference>
<feature type="domain" description="UBA" evidence="3">
    <location>
        <begin position="442"/>
        <end position="487"/>
    </location>
</feature>
<dbReference type="InterPro" id="IPR009060">
    <property type="entry name" value="UBA-like_sf"/>
</dbReference>
<feature type="compositionally biased region" description="Low complexity" evidence="2">
    <location>
        <begin position="91"/>
        <end position="103"/>
    </location>
</feature>
<feature type="compositionally biased region" description="Polar residues" evidence="2">
    <location>
        <begin position="285"/>
        <end position="296"/>
    </location>
</feature>
<dbReference type="InterPro" id="IPR015940">
    <property type="entry name" value="UBA"/>
</dbReference>
<name>A0A0K9Q3T2_ZOSMR</name>
<feature type="compositionally biased region" description="Polar residues" evidence="2">
    <location>
        <begin position="310"/>
        <end position="323"/>
    </location>
</feature>
<dbReference type="CDD" id="cd14399">
    <property type="entry name" value="UBA_PLICs"/>
    <property type="match status" value="1"/>
</dbReference>
<feature type="region of interest" description="Disordered" evidence="2">
    <location>
        <begin position="91"/>
        <end position="124"/>
    </location>
</feature>
<feature type="compositionally biased region" description="Polar residues" evidence="2">
    <location>
        <begin position="104"/>
        <end position="122"/>
    </location>
</feature>
<dbReference type="SMART" id="SM00213">
    <property type="entry name" value="UBQ"/>
    <property type="match status" value="1"/>
</dbReference>
<dbReference type="InterPro" id="IPR015496">
    <property type="entry name" value="Ubiquilin"/>
</dbReference>
<dbReference type="PANTHER" id="PTHR10677">
    <property type="entry name" value="UBIQUILIN"/>
    <property type="match status" value="1"/>
</dbReference>
<dbReference type="GO" id="GO:0005634">
    <property type="term" value="C:nucleus"/>
    <property type="evidence" value="ECO:0007669"/>
    <property type="project" value="UniProtKB-ARBA"/>
</dbReference>
<dbReference type="EMBL" id="LFYR01000113">
    <property type="protein sequence ID" value="KMZ75844.1"/>
    <property type="molecule type" value="Genomic_DNA"/>
</dbReference>
<dbReference type="PROSITE" id="PS50053">
    <property type="entry name" value="UBIQUITIN_2"/>
    <property type="match status" value="1"/>
</dbReference>
<dbReference type="Pfam" id="PF00627">
    <property type="entry name" value="UBA"/>
    <property type="match status" value="1"/>
</dbReference>
<reference evidence="6" key="1">
    <citation type="journal article" date="2016" name="Nature">
        <title>The genome of the seagrass Zostera marina reveals angiosperm adaptation to the sea.</title>
        <authorList>
            <person name="Olsen J.L."/>
            <person name="Rouze P."/>
            <person name="Verhelst B."/>
            <person name="Lin Y.-C."/>
            <person name="Bayer T."/>
            <person name="Collen J."/>
            <person name="Dattolo E."/>
            <person name="De Paoli E."/>
            <person name="Dittami S."/>
            <person name="Maumus F."/>
            <person name="Michel G."/>
            <person name="Kersting A."/>
            <person name="Lauritano C."/>
            <person name="Lohaus R."/>
            <person name="Toepel M."/>
            <person name="Tonon T."/>
            <person name="Vanneste K."/>
            <person name="Amirebrahimi M."/>
            <person name="Brakel J."/>
            <person name="Bostroem C."/>
            <person name="Chovatia M."/>
            <person name="Grimwood J."/>
            <person name="Jenkins J.W."/>
            <person name="Jueterbock A."/>
            <person name="Mraz A."/>
            <person name="Stam W.T."/>
            <person name="Tice H."/>
            <person name="Bornberg-Bauer E."/>
            <person name="Green P.J."/>
            <person name="Pearson G.A."/>
            <person name="Procaccini G."/>
            <person name="Duarte C.M."/>
            <person name="Schmutz J."/>
            <person name="Reusch T.B.H."/>
            <person name="Van de Peer Y."/>
        </authorList>
    </citation>
    <scope>NUCLEOTIDE SEQUENCE [LARGE SCALE GENOMIC DNA]</scope>
    <source>
        <strain evidence="6">cv. Finnish</strain>
    </source>
</reference>
<accession>A0A0K9Q3T2</accession>